<feature type="compositionally biased region" description="Basic and acidic residues" evidence="1">
    <location>
        <begin position="59"/>
        <end position="76"/>
    </location>
</feature>
<feature type="region of interest" description="Disordered" evidence="1">
    <location>
        <begin position="919"/>
        <end position="997"/>
    </location>
</feature>
<feature type="compositionally biased region" description="Basic and acidic residues" evidence="1">
    <location>
        <begin position="965"/>
        <end position="983"/>
    </location>
</feature>
<keyword evidence="2" id="KW-0812">Transmembrane</keyword>
<feature type="compositionally biased region" description="Basic and acidic residues" evidence="1">
    <location>
        <begin position="921"/>
        <end position="942"/>
    </location>
</feature>
<feature type="transmembrane region" description="Helical" evidence="2">
    <location>
        <begin position="1842"/>
        <end position="1859"/>
    </location>
</feature>
<feature type="compositionally biased region" description="Acidic residues" evidence="1">
    <location>
        <begin position="1392"/>
        <end position="1407"/>
    </location>
</feature>
<dbReference type="Pfam" id="PF08514">
    <property type="entry name" value="STAG"/>
    <property type="match status" value="1"/>
</dbReference>
<feature type="compositionally biased region" description="Polar residues" evidence="1">
    <location>
        <begin position="1076"/>
        <end position="1085"/>
    </location>
</feature>
<dbReference type="SUPFAM" id="SSF48371">
    <property type="entry name" value="ARM repeat"/>
    <property type="match status" value="1"/>
</dbReference>
<keyword evidence="2" id="KW-0472">Membrane</keyword>
<proteinExistence type="predicted"/>
<dbReference type="InterPro" id="IPR016024">
    <property type="entry name" value="ARM-type_fold"/>
</dbReference>
<feature type="region of interest" description="Disordered" evidence="1">
    <location>
        <begin position="212"/>
        <end position="247"/>
    </location>
</feature>
<feature type="region of interest" description="Disordered" evidence="1">
    <location>
        <begin position="2188"/>
        <end position="2292"/>
    </location>
</feature>
<name>A0A1A8ZF27_PLAOA</name>
<feature type="compositionally biased region" description="Polar residues" evidence="1">
    <location>
        <begin position="2086"/>
        <end position="2102"/>
    </location>
</feature>
<sequence length="2349" mass="271150">MDGKMVLRRSSRLSQNVEQNKSMNYALVENLSEEDSVDEKRGKKQKKSMGHGSNEVISTDEKDSTNDSDYTGKDITTDGSNEEDSDNGDNSNIERNADYGKKSTGVKEKKGTRGKNNKEKKKDKTIVPYRSTDKNFSNSSDDNVNKLNQKSKRNNIKNSYMDRLNKDLDDDDFDIFKRSSKFDRNKRITTGAGDRNNNDTEFNLKKRKSVYVESSDSDKSSESDDEYTNENSRPAKKQKKNNKMNSFVSTNVRNVNKNIHKNFADFNLYDKIKKNPKNLHEIIEEIYYNLFNREDRNEKVKISTFFLNFLAECSGNETLTWTVDIIDYIDKQIYLYEDICDEKGNNNKNGDGNSRREKRTFELITPSTAKSCNRIVNIDEIIKDENSFEKVCTFKCEKLEQYLTTDMDNDVLIKSRNENNKSYKAFSTFFTDFSFHFDENYTDEILYICIWIFSLSVSKYRKIRFTSSLASLSILLGLCKKINYINNHEKQSRRQLLAEYARERAKSKSMKNGKGDGRRGSNTPRGASKQRSFRESMNDVDIEELIQCNKRRNDEEMCAIIDRNLIISQLINNINEDRKNLTTLNNFLLCTYNILYRNKIKDVFIDIRVIALEYYYYCLEALTIYFTNRKFTKLLIWILHDKDSKVKIASLNILIYLCNLYNNNHNTNKNFKIVELLYMCKKKLLNLIFDNDHDVRIKTFELILQMSKMKIKKSDLQNFKKQTKRRNSMNIKDNHESNSSSEYEESNELNSNTSAVEPYEIANSLVPYGNNKEEQTSSTICILSKKEKKIISNLIWFNNNSKISHIITSLIYESQIKNRIKETDKKRNTYFDVEQNEANNEIARYNILYLAKYLNKNIPTVKNFVHYFDYLANYNENMKLFTVIDKFVSGIRDKLDSLSCIDVIIELLCEDGTVEASARGGVERGESGESGESAERNNEKGKNKTGNAEKNGQEKRTTGGGEDISTEHTNEGSDEDARNERSGKRGTQYHARRAGGTEKDLRKCLLHICESAYRNFQSDINELERNKNRKVPQFGGGKSGSNMGGNSGSNMGGNSGSNMGGNSGSNMGGNSGSLGDKSTQNSARLSNDTNKIKKMIIYTFHIIKNSKLLIKLHQTNQEHLLLIYKIIKIALYECKRIYKNEDKNNVYNFTSTIMEYFKNDIDSNINFFFNNVYIYLKETYDYLFYMLKNFKLPFYSSKYTINMISFFLSLNEELKGNNKLPTDSFFDLYYFYFNNFLDAFLHYRKNYNAEITCDEDEGYIKNKKKKAFIISENLAHKDKNIIDSVESDLVVNITHLIHIYTLCFNYINNDLSVYVEKKNDSINRINKGIKKLIEVDYFKFLVSDKCQSISRDCLLLADSFVQGTEVGSTMGEYYAAFPHYDQPFLTNESEVDELEVDKTEGEEEEEKSDTLSDKRRDGLPRNISGQYEKKGKGKKNNNLRDISGIILCTQKGGSKTMANKYENPQCRHSVRDLIYNPDACMHANILIQLCLYVMRTRINSVCYYEEEDALPDTPTSRLMLLCIDLVYIIYENYIYHLCKKRHFFNHLFDLLVGSSRGSSETTVGGKPVGEEGKTGNAADASAVDANATSATAANATAANATATSATAANANAAGVSLLNLKNLHALNEKRKNTIRGAFTELNYVYENVLTLRDDFNEVLLFLIKISKNTILRYGIFLNLMNIAQLENVLLFSKDDLQRYKTLEVFLNSTDKGDNIVSWLNESINSNENINNMIKKYTDFNDEIRKYKDVIRYVYKEDNILFNFVTELFKNVENINNDNYNFVNTFLSIDISIFFPINTYTYIIDMCKIYNKDKLSNKVKILEMQYMHMTLIIAQFILNCNNINIFNSCLGVLLLIHLNVKNKGLSSIALNFHNKLKKYNIDIFYEVLLCALIGLYTAYINNALEEKDLLLFSTSIASRLGVKIVDKQKVPLCKFIHSCVNCALNLKNENSFIKYILPYAQKLNLSDYQFSYLKKQILNIIESYNASNSTNIQFENSIFEHMLLVICKKKKLNEEFKDYNYVNSYMNLNESIHINISKHIPNSAEKQSKNNVFKTSKSSQELILNMELRKDSRKKTGTENLPDVSENGHSQSGSPRQEDNTVGDTHMEGEKHIARVKIEIAKGNKENDQEKKNGSQDKPNKEENLMDGERIDEQEEASDYEKTPSNSTLSNFISLNEDDRSVNLAEMENDDNDAEQSVQNGRHGRFEKHGKHERRDRRDQSNEQHSLYEIESSPKPRRTRKQTRLRTIAKRERHTNENSDASADISFDMSPKNSIEHSLNSSLHDISDRDNDNDDMSLISEKKMNFSYFEDNDDDSNSDIIPGMSPIKMRKKERSELSTPISYADDLMNF</sequence>
<evidence type="ECO:0000256" key="2">
    <source>
        <dbReference type="SAM" id="Phobius"/>
    </source>
</evidence>
<protein>
    <recommendedName>
        <fullName evidence="3">SCD domain-containing protein</fullName>
    </recommendedName>
</protein>
<feature type="region of interest" description="Disordered" evidence="1">
    <location>
        <begin position="1392"/>
        <end position="1438"/>
    </location>
</feature>
<dbReference type="InterPro" id="IPR020839">
    <property type="entry name" value="SCD"/>
</dbReference>
<feature type="region of interest" description="Disordered" evidence="1">
    <location>
        <begin position="2067"/>
        <end position="2103"/>
    </location>
</feature>
<gene>
    <name evidence="4" type="ORF">POVWA1_046340</name>
</gene>
<feature type="compositionally biased region" description="Basic residues" evidence="1">
    <location>
        <begin position="1"/>
        <end position="11"/>
    </location>
</feature>
<feature type="compositionally biased region" description="Polar residues" evidence="1">
    <location>
        <begin position="2270"/>
        <end position="2283"/>
    </location>
</feature>
<feature type="compositionally biased region" description="Basic and acidic residues" evidence="1">
    <location>
        <begin position="2215"/>
        <end position="2233"/>
    </location>
</feature>
<organism evidence="4 5">
    <name type="scientific">Plasmodium ovale wallikeri</name>
    <dbReference type="NCBI Taxonomy" id="864142"/>
    <lineage>
        <taxon>Eukaryota</taxon>
        <taxon>Sar</taxon>
        <taxon>Alveolata</taxon>
        <taxon>Apicomplexa</taxon>
        <taxon>Aconoidasida</taxon>
        <taxon>Haemosporida</taxon>
        <taxon>Plasmodiidae</taxon>
        <taxon>Plasmodium</taxon>
        <taxon>Plasmodium (Plasmodium)</taxon>
    </lineage>
</organism>
<evidence type="ECO:0000313" key="5">
    <source>
        <dbReference type="Proteomes" id="UP000078555"/>
    </source>
</evidence>
<accession>A0A1A8ZF27</accession>
<feature type="transmembrane region" description="Helical" evidence="2">
    <location>
        <begin position="1880"/>
        <end position="1898"/>
    </location>
</feature>
<evidence type="ECO:0000259" key="3">
    <source>
        <dbReference type="PROSITE" id="PS51425"/>
    </source>
</evidence>
<feature type="compositionally biased region" description="Basic and acidic residues" evidence="1">
    <location>
        <begin position="2119"/>
        <end position="2150"/>
    </location>
</feature>
<feature type="compositionally biased region" description="Gly residues" evidence="1">
    <location>
        <begin position="1034"/>
        <end position="1072"/>
    </location>
</feature>
<feature type="region of interest" description="Disordered" evidence="1">
    <location>
        <begin position="1024"/>
        <end position="1085"/>
    </location>
</feature>
<feature type="region of interest" description="Disordered" evidence="1">
    <location>
        <begin position="504"/>
        <end position="534"/>
    </location>
</feature>
<feature type="region of interest" description="Disordered" evidence="1">
    <location>
        <begin position="1"/>
        <end position="159"/>
    </location>
</feature>
<feature type="compositionally biased region" description="Basic residues" evidence="1">
    <location>
        <begin position="2201"/>
        <end position="2214"/>
    </location>
</feature>
<keyword evidence="2" id="KW-1133">Transmembrane helix</keyword>
<feature type="region of interest" description="Disordered" evidence="1">
    <location>
        <begin position="718"/>
        <end position="752"/>
    </location>
</feature>
<keyword evidence="5" id="KW-1185">Reference proteome</keyword>
<feature type="region of interest" description="Disordered" evidence="1">
    <location>
        <begin position="1555"/>
        <end position="1576"/>
    </location>
</feature>
<reference evidence="5" key="1">
    <citation type="submission" date="2016-05" db="EMBL/GenBank/DDBJ databases">
        <authorList>
            <person name="Naeem Raeece"/>
        </authorList>
    </citation>
    <scope>NUCLEOTIDE SEQUENCE [LARGE SCALE GENOMIC DNA]</scope>
</reference>
<dbReference type="EMBL" id="FLRD01000124">
    <property type="protein sequence ID" value="SBT42608.1"/>
    <property type="molecule type" value="Genomic_DNA"/>
</dbReference>
<dbReference type="InterPro" id="IPR013721">
    <property type="entry name" value="STAG"/>
</dbReference>
<feature type="compositionally biased region" description="Polar residues" evidence="1">
    <location>
        <begin position="12"/>
        <end position="23"/>
    </location>
</feature>
<dbReference type="PROSITE" id="PS51425">
    <property type="entry name" value="SCD"/>
    <property type="match status" value="1"/>
</dbReference>
<feature type="compositionally biased region" description="Basic and acidic residues" evidence="1">
    <location>
        <begin position="2067"/>
        <end position="2076"/>
    </location>
</feature>
<dbReference type="Proteomes" id="UP000078555">
    <property type="component" value="Unassembled WGS sequence"/>
</dbReference>
<feature type="compositionally biased region" description="Basic and acidic residues" evidence="1">
    <location>
        <begin position="1408"/>
        <end position="1419"/>
    </location>
</feature>
<feature type="domain" description="SCD" evidence="3">
    <location>
        <begin position="596"/>
        <end position="687"/>
    </location>
</feature>
<evidence type="ECO:0000313" key="4">
    <source>
        <dbReference type="EMBL" id="SBT42608.1"/>
    </source>
</evidence>
<evidence type="ECO:0000256" key="1">
    <source>
        <dbReference type="SAM" id="MobiDB-lite"/>
    </source>
</evidence>
<feature type="region of interest" description="Disordered" evidence="1">
    <location>
        <begin position="2119"/>
        <end position="2170"/>
    </location>
</feature>
<feature type="compositionally biased region" description="Basic residues" evidence="1">
    <location>
        <begin position="2234"/>
        <end position="2252"/>
    </location>
</feature>
<feature type="compositionally biased region" description="Polar residues" evidence="1">
    <location>
        <begin position="134"/>
        <end position="148"/>
    </location>
</feature>
<feature type="compositionally biased region" description="Basic and acidic residues" evidence="1">
    <location>
        <begin position="95"/>
        <end position="125"/>
    </location>
</feature>